<dbReference type="InParanoid" id="B9RPE5"/>
<dbReference type="Proteomes" id="UP000008311">
    <property type="component" value="Unassembled WGS sequence"/>
</dbReference>
<keyword evidence="3" id="KW-1185">Reference proteome</keyword>
<dbReference type="AlphaFoldDB" id="B9RPE5"/>
<name>B9RPE5_RICCO</name>
<keyword evidence="1" id="KW-0175">Coiled coil</keyword>
<evidence type="ECO:0008006" key="4">
    <source>
        <dbReference type="Google" id="ProtNLM"/>
    </source>
</evidence>
<organism evidence="2 3">
    <name type="scientific">Ricinus communis</name>
    <name type="common">Castor bean</name>
    <dbReference type="NCBI Taxonomy" id="3988"/>
    <lineage>
        <taxon>Eukaryota</taxon>
        <taxon>Viridiplantae</taxon>
        <taxon>Streptophyta</taxon>
        <taxon>Embryophyta</taxon>
        <taxon>Tracheophyta</taxon>
        <taxon>Spermatophyta</taxon>
        <taxon>Magnoliopsida</taxon>
        <taxon>eudicotyledons</taxon>
        <taxon>Gunneridae</taxon>
        <taxon>Pentapetalae</taxon>
        <taxon>rosids</taxon>
        <taxon>fabids</taxon>
        <taxon>Malpighiales</taxon>
        <taxon>Euphorbiaceae</taxon>
        <taxon>Acalyphoideae</taxon>
        <taxon>Acalypheae</taxon>
        <taxon>Ricinus</taxon>
    </lineage>
</organism>
<proteinExistence type="predicted"/>
<feature type="coiled-coil region" evidence="1">
    <location>
        <begin position="17"/>
        <end position="44"/>
    </location>
</feature>
<accession>B9RPE5</accession>
<sequence>MLSRRRNAILVEEVYEHDNIMQSEQRLEQRIEQLMEEMTQRMTDLLVNLNCDNPNPNGRRNHHQNNYDEFIMGDEDEDTCKKIPQDHRKRQKAPIEDGRRRWEIGMRTKIPKSHGSLKAEDFLDWLATVEEILEFKWVSEDKCVPLVVSKLHGRAIAWWQQLKLTPNRLVAHQRALLVEKLTCCTNGGGSGNSFSAGNNTNSSSRREW</sequence>
<protein>
    <recommendedName>
        <fullName evidence="4">Retrotransposon gag domain-containing protein</fullName>
    </recommendedName>
</protein>
<dbReference type="EMBL" id="EQ973793">
    <property type="protein sequence ID" value="EEF46759.1"/>
    <property type="molecule type" value="Genomic_DNA"/>
</dbReference>
<evidence type="ECO:0000313" key="2">
    <source>
        <dbReference type="EMBL" id="EEF46759.1"/>
    </source>
</evidence>
<reference evidence="3" key="1">
    <citation type="journal article" date="2010" name="Nat. Biotechnol.">
        <title>Draft genome sequence of the oilseed species Ricinus communis.</title>
        <authorList>
            <person name="Chan A.P."/>
            <person name="Crabtree J."/>
            <person name="Zhao Q."/>
            <person name="Lorenzi H."/>
            <person name="Orvis J."/>
            <person name="Puiu D."/>
            <person name="Melake-Berhan A."/>
            <person name="Jones K.M."/>
            <person name="Redman J."/>
            <person name="Chen G."/>
            <person name="Cahoon E.B."/>
            <person name="Gedil M."/>
            <person name="Stanke M."/>
            <person name="Haas B.J."/>
            <person name="Wortman J.R."/>
            <person name="Fraser-Liggett C.M."/>
            <person name="Ravel J."/>
            <person name="Rabinowicz P.D."/>
        </authorList>
    </citation>
    <scope>NUCLEOTIDE SEQUENCE [LARGE SCALE GENOMIC DNA]</scope>
    <source>
        <strain evidence="3">cv. Hale</strain>
    </source>
</reference>
<evidence type="ECO:0000256" key="1">
    <source>
        <dbReference type="SAM" id="Coils"/>
    </source>
</evidence>
<evidence type="ECO:0000313" key="3">
    <source>
        <dbReference type="Proteomes" id="UP000008311"/>
    </source>
</evidence>
<gene>
    <name evidence="2" type="ORF">RCOM_1367670</name>
</gene>